<name>A0A660L935_9ACTN</name>
<dbReference type="InterPro" id="IPR027417">
    <property type="entry name" value="P-loop_NTPase"/>
</dbReference>
<protein>
    <recommendedName>
        <fullName evidence="3">ATP-binding protein</fullName>
    </recommendedName>
</protein>
<dbReference type="Proteomes" id="UP000278962">
    <property type="component" value="Unassembled WGS sequence"/>
</dbReference>
<dbReference type="PANTHER" id="PTHR30121:SF6">
    <property type="entry name" value="SLR6007 PROTEIN"/>
    <property type="match status" value="1"/>
</dbReference>
<accession>A0A660L935</accession>
<dbReference type="AlphaFoldDB" id="A0A660L935"/>
<evidence type="ECO:0000313" key="1">
    <source>
        <dbReference type="EMBL" id="RKQ90896.1"/>
    </source>
</evidence>
<proteinExistence type="predicted"/>
<comment type="caution">
    <text evidence="1">The sequence shown here is derived from an EMBL/GenBank/DDBJ whole genome shotgun (WGS) entry which is preliminary data.</text>
</comment>
<evidence type="ECO:0000313" key="2">
    <source>
        <dbReference type="Proteomes" id="UP000278962"/>
    </source>
</evidence>
<dbReference type="RefSeq" id="WP_121248050.1">
    <property type="nucleotide sequence ID" value="NZ_RBIL01000001.1"/>
</dbReference>
<dbReference type="Gene3D" id="3.40.50.300">
    <property type="entry name" value="P-loop containing nucleotide triphosphate hydrolases"/>
    <property type="match status" value="1"/>
</dbReference>
<gene>
    <name evidence="1" type="ORF">C8N24_0711</name>
</gene>
<dbReference type="SUPFAM" id="SSF52540">
    <property type="entry name" value="P-loop containing nucleoside triphosphate hydrolases"/>
    <property type="match status" value="1"/>
</dbReference>
<dbReference type="EMBL" id="RBIL01000001">
    <property type="protein sequence ID" value="RKQ90896.1"/>
    <property type="molecule type" value="Genomic_DNA"/>
</dbReference>
<evidence type="ECO:0008006" key="3">
    <source>
        <dbReference type="Google" id="ProtNLM"/>
    </source>
</evidence>
<dbReference type="InterPro" id="IPR051162">
    <property type="entry name" value="T4SS_component"/>
</dbReference>
<keyword evidence="2" id="KW-1185">Reference proteome</keyword>
<reference evidence="1 2" key="1">
    <citation type="submission" date="2018-10" db="EMBL/GenBank/DDBJ databases">
        <title>Genomic Encyclopedia of Archaeal and Bacterial Type Strains, Phase II (KMG-II): from individual species to whole genera.</title>
        <authorList>
            <person name="Goeker M."/>
        </authorList>
    </citation>
    <scope>NUCLEOTIDE SEQUENCE [LARGE SCALE GENOMIC DNA]</scope>
    <source>
        <strain evidence="1 2">DSM 14954</strain>
    </source>
</reference>
<organism evidence="1 2">
    <name type="scientific">Solirubrobacter pauli</name>
    <dbReference type="NCBI Taxonomy" id="166793"/>
    <lineage>
        <taxon>Bacteria</taxon>
        <taxon>Bacillati</taxon>
        <taxon>Actinomycetota</taxon>
        <taxon>Thermoleophilia</taxon>
        <taxon>Solirubrobacterales</taxon>
        <taxon>Solirubrobacteraceae</taxon>
        <taxon>Solirubrobacter</taxon>
    </lineage>
</organism>
<sequence>MINLRRIGAVDGSVDAGTRRFHVVLDDDATVQLDDLIVCRQLLPDGSGEVAHYGIVVEQTGVLEGAQWPSDTRHVVDGTMPGEAVRRAEVLVLRTDPELWLAPNPGAEVHAATGDARTKALFEDQMRKPLAVGLDQSGEPVYADFTFMNGEQGGHVSISGISGVAAKTSYALFLLHMIFETSAGRTLLGASAANTKALVFNVKGEDLLHLDRHNRLFDDDQRARWAKLGVADPQPFGQVEFHVAPLAGGDETQVVPDIASRRSDEVSIYGWTPEAFIRQGLLRFCFTESDDRSTQVGFVEQVVRTQLARHAHPLENEEGAVVIVPEAHSASRTFERVVARRPPAKPAGAGIVIRSWYDLLDLLAAKLDPDFGDEHWSGRTQPGTLMAFQRRLMALGPRLGHLIRCGVTEPVMRTSLTVVDIHSLHEAAQRFVVGALVSRVFEEKQGTGREPLRFIMLDELNKYAPRDGHGPLRELFVDIAERGRSLGVLLIGCQQAAGRVAEPVVRQPALKVAGRLDATEAVDYRYLTPELRERATRFLPGTMVLDQPLVPAPLPIRFPFPPYATNVSDAATGESDRAATASAFEEAGS</sequence>
<dbReference type="OrthoDB" id="5240402at2"/>
<dbReference type="PANTHER" id="PTHR30121">
    <property type="entry name" value="UNCHARACTERIZED PROTEIN YJGR-RELATED"/>
    <property type="match status" value="1"/>
</dbReference>